<evidence type="ECO:0000313" key="2">
    <source>
        <dbReference type="EMBL" id="KAE9395662.1"/>
    </source>
</evidence>
<gene>
    <name evidence="2" type="ORF">BT96DRAFT_997470</name>
</gene>
<feature type="compositionally biased region" description="Low complexity" evidence="1">
    <location>
        <begin position="245"/>
        <end position="273"/>
    </location>
</feature>
<feature type="compositionally biased region" description="Low complexity" evidence="1">
    <location>
        <begin position="191"/>
        <end position="204"/>
    </location>
</feature>
<feature type="compositionally biased region" description="Polar residues" evidence="1">
    <location>
        <begin position="165"/>
        <end position="177"/>
    </location>
</feature>
<name>A0A6A4HBJ9_9AGAR</name>
<feature type="compositionally biased region" description="Polar residues" evidence="1">
    <location>
        <begin position="101"/>
        <end position="120"/>
    </location>
</feature>
<dbReference type="Proteomes" id="UP000799118">
    <property type="component" value="Unassembled WGS sequence"/>
</dbReference>
<feature type="compositionally biased region" description="Acidic residues" evidence="1">
    <location>
        <begin position="9"/>
        <end position="40"/>
    </location>
</feature>
<feature type="region of interest" description="Disordered" evidence="1">
    <location>
        <begin position="148"/>
        <end position="273"/>
    </location>
</feature>
<proteinExistence type="predicted"/>
<sequence>MITVTPAAEDNDDDEYPSPQIEDSDVEEDEKDQEEQEDDESRANRLCRSPTPQHTFPSLGSLCLFLTTSLMKMITMFLLTLDIRSLFVRLRLLNDLPMSTPPRSTLSRSVRAPSPSTSSIPRPKSFINNFSSSSSTLVDSDSSFSSVTTSASIMSPSPPSKLPIRSSSFATPPTNTKRVGAAPSFIPQPAPVSSVSFPSSSPSPMRKGPTLRERPSGTVASFIRQPARKTPLMAAASKTGHNDSDSIPNGSASSNSNPNYTSPAHADSADSSSVRSISRFEASYSSSIEAEAGDGLTSINSNSTPQSSSPSLSSIMTSPKLSFLSGFIPRPWESASVPGAVPVTKSKSNPTSRVYVSRDRQLERLRLRLQHDGSRFFSEDVCQRCDGAVVYL</sequence>
<organism evidence="2 3">
    <name type="scientific">Gymnopus androsaceus JB14</name>
    <dbReference type="NCBI Taxonomy" id="1447944"/>
    <lineage>
        <taxon>Eukaryota</taxon>
        <taxon>Fungi</taxon>
        <taxon>Dikarya</taxon>
        <taxon>Basidiomycota</taxon>
        <taxon>Agaricomycotina</taxon>
        <taxon>Agaricomycetes</taxon>
        <taxon>Agaricomycetidae</taxon>
        <taxon>Agaricales</taxon>
        <taxon>Marasmiineae</taxon>
        <taxon>Omphalotaceae</taxon>
        <taxon>Gymnopus</taxon>
    </lineage>
</organism>
<protein>
    <submittedName>
        <fullName evidence="2">Uncharacterized protein</fullName>
    </submittedName>
</protein>
<accession>A0A6A4HBJ9</accession>
<keyword evidence="3" id="KW-1185">Reference proteome</keyword>
<feature type="region of interest" description="Disordered" evidence="1">
    <location>
        <begin position="1"/>
        <end position="51"/>
    </location>
</feature>
<evidence type="ECO:0000256" key="1">
    <source>
        <dbReference type="SAM" id="MobiDB-lite"/>
    </source>
</evidence>
<feature type="region of interest" description="Disordered" evidence="1">
    <location>
        <begin position="295"/>
        <end position="314"/>
    </location>
</feature>
<reference evidence="2" key="1">
    <citation type="journal article" date="2019" name="Environ. Microbiol.">
        <title>Fungal ecological strategies reflected in gene transcription - a case study of two litter decomposers.</title>
        <authorList>
            <person name="Barbi F."/>
            <person name="Kohler A."/>
            <person name="Barry K."/>
            <person name="Baskaran P."/>
            <person name="Daum C."/>
            <person name="Fauchery L."/>
            <person name="Ihrmark K."/>
            <person name="Kuo A."/>
            <person name="LaButti K."/>
            <person name="Lipzen A."/>
            <person name="Morin E."/>
            <person name="Grigoriev I.V."/>
            <person name="Henrissat B."/>
            <person name="Lindahl B."/>
            <person name="Martin F."/>
        </authorList>
    </citation>
    <scope>NUCLEOTIDE SEQUENCE</scope>
    <source>
        <strain evidence="2">JB14</strain>
    </source>
</reference>
<dbReference type="EMBL" id="ML769527">
    <property type="protein sequence ID" value="KAE9395662.1"/>
    <property type="molecule type" value="Genomic_DNA"/>
</dbReference>
<feature type="compositionally biased region" description="Low complexity" evidence="1">
    <location>
        <begin position="297"/>
        <end position="314"/>
    </location>
</feature>
<feature type="region of interest" description="Disordered" evidence="1">
    <location>
        <begin position="98"/>
        <end position="125"/>
    </location>
</feature>
<evidence type="ECO:0000313" key="3">
    <source>
        <dbReference type="Proteomes" id="UP000799118"/>
    </source>
</evidence>
<dbReference type="AlphaFoldDB" id="A0A6A4HBJ9"/>